<dbReference type="CDD" id="cd06423">
    <property type="entry name" value="CESA_like"/>
    <property type="match status" value="1"/>
</dbReference>
<evidence type="ECO:0000259" key="5">
    <source>
        <dbReference type="Pfam" id="PF13632"/>
    </source>
</evidence>
<evidence type="ECO:0000256" key="2">
    <source>
        <dbReference type="ARBA" id="ARBA00022676"/>
    </source>
</evidence>
<dbReference type="AlphaFoldDB" id="A0A5P2HGA2"/>
<name>A0A5P2HGA2_9BURK</name>
<feature type="domain" description="Glycosyltransferase 2-like" evidence="5">
    <location>
        <begin position="200"/>
        <end position="393"/>
    </location>
</feature>
<evidence type="ECO:0000313" key="6">
    <source>
        <dbReference type="EMBL" id="QET06100.1"/>
    </source>
</evidence>
<keyword evidence="4" id="KW-1133">Transmembrane helix</keyword>
<proteinExistence type="inferred from homology"/>
<keyword evidence="3 6" id="KW-0808">Transferase</keyword>
<accession>A0A5P2HGA2</accession>
<dbReference type="GO" id="GO:0016757">
    <property type="term" value="F:glycosyltransferase activity"/>
    <property type="evidence" value="ECO:0007669"/>
    <property type="project" value="UniProtKB-KW"/>
</dbReference>
<reference evidence="6 7" key="1">
    <citation type="submission" date="2019-09" db="EMBL/GenBank/DDBJ databases">
        <title>FDA dAtabase for Regulatory Grade micrObial Sequences (FDA-ARGOS): Supporting development and validation of Infectious Disease Dx tests.</title>
        <authorList>
            <person name="Sciortino C."/>
            <person name="Tallon L."/>
            <person name="Sadzewicz L."/>
            <person name="Vavikolanu K."/>
            <person name="Mehta A."/>
            <person name="Aluvathingal J."/>
            <person name="Nadendla S."/>
            <person name="Nandy P."/>
            <person name="Geyer C."/>
            <person name="Yan Y."/>
            <person name="Sichtig H."/>
        </authorList>
    </citation>
    <scope>NUCLEOTIDE SEQUENCE [LARGE SCALE GENOMIC DNA]</scope>
    <source>
        <strain evidence="6 7">FDAARGOS_664</strain>
    </source>
</reference>
<organism evidence="6 7">
    <name type="scientific">Cupriavidus pauculus</name>
    <dbReference type="NCBI Taxonomy" id="82633"/>
    <lineage>
        <taxon>Bacteria</taxon>
        <taxon>Pseudomonadati</taxon>
        <taxon>Pseudomonadota</taxon>
        <taxon>Betaproteobacteria</taxon>
        <taxon>Burkholderiales</taxon>
        <taxon>Burkholderiaceae</taxon>
        <taxon>Cupriavidus</taxon>
    </lineage>
</organism>
<dbReference type="PANTHER" id="PTHR43630">
    <property type="entry name" value="POLY-BETA-1,6-N-ACETYL-D-GLUCOSAMINE SYNTHASE"/>
    <property type="match status" value="1"/>
</dbReference>
<protein>
    <submittedName>
        <fullName evidence="6">Glycosyltransferase family 2 protein</fullName>
    </submittedName>
</protein>
<evidence type="ECO:0000256" key="3">
    <source>
        <dbReference type="ARBA" id="ARBA00022679"/>
    </source>
</evidence>
<keyword evidence="2" id="KW-0328">Glycosyltransferase</keyword>
<comment type="similarity">
    <text evidence="1">Belongs to the glycosyltransferase 2 family.</text>
</comment>
<dbReference type="RefSeq" id="WP_150376820.1">
    <property type="nucleotide sequence ID" value="NZ_CP044067.1"/>
</dbReference>
<evidence type="ECO:0000313" key="7">
    <source>
        <dbReference type="Proteomes" id="UP000322822"/>
    </source>
</evidence>
<dbReference type="InterPro" id="IPR001173">
    <property type="entry name" value="Glyco_trans_2-like"/>
</dbReference>
<dbReference type="Pfam" id="PF13632">
    <property type="entry name" value="Glyco_trans_2_3"/>
    <property type="match status" value="1"/>
</dbReference>
<dbReference type="OrthoDB" id="9766299at2"/>
<gene>
    <name evidence="6" type="ORF">FOB72_29735</name>
</gene>
<sequence length="500" mass="55933">MLHVKLNDYSRKYALDLALAHSSSRIAPPRTPWTSIAIHGLVFAVWGLLFARAFYLEGMLAWSVGMAYVGYDTLLLAFVAWQARALRWPARHEVEHSVLKPRSLAVIVAAHNEAAALPITLHSLFGQTRAPDEIVIADDGSTDGTAALLMSRYGLVQPEEGEISAPSPRYPTLRWLRLPHGGKACALNAALVELRSETFMTVDADTLLDADACDAMTRAFARSSRLVAATGLLTPVCARTAGGRFFEWFQRYEYIRNFVSRFAWARADGLLLVSGAFACYRRDAVVEVGGFDPKCLVEDYELIHRLRRHAAMRERDWDVQVVGEARATTDAPGTLRAFLRQRRRWFAGFLQTQYWYREMTGNRRYGRLGLMMLPVKAFDTMQPIYGVTAFGLLLAFLIDGQFTIALSALGVIGGKIAIDLAFHAWSIHLYRRWSGDTHRTGVLRALLASILEPFTFQLMRHGGAAIGWFHFFGHLLGRRQTWGVQQRTGIVQGNVDGSGR</sequence>
<dbReference type="Proteomes" id="UP000322822">
    <property type="component" value="Chromosome 2"/>
</dbReference>
<evidence type="ECO:0000256" key="4">
    <source>
        <dbReference type="SAM" id="Phobius"/>
    </source>
</evidence>
<dbReference type="Gene3D" id="3.90.550.10">
    <property type="entry name" value="Spore Coat Polysaccharide Biosynthesis Protein SpsA, Chain A"/>
    <property type="match status" value="1"/>
</dbReference>
<dbReference type="SUPFAM" id="SSF53448">
    <property type="entry name" value="Nucleotide-diphospho-sugar transferases"/>
    <property type="match status" value="1"/>
</dbReference>
<feature type="transmembrane region" description="Helical" evidence="4">
    <location>
        <begin position="60"/>
        <end position="81"/>
    </location>
</feature>
<feature type="transmembrane region" description="Helical" evidence="4">
    <location>
        <begin position="33"/>
        <end position="54"/>
    </location>
</feature>
<keyword evidence="4" id="KW-0812">Transmembrane</keyword>
<dbReference type="PANTHER" id="PTHR43630:SF1">
    <property type="entry name" value="POLY-BETA-1,6-N-ACETYL-D-GLUCOSAMINE SYNTHASE"/>
    <property type="match status" value="1"/>
</dbReference>
<keyword evidence="4" id="KW-0472">Membrane</keyword>
<dbReference type="EMBL" id="CP044067">
    <property type="protein sequence ID" value="QET06100.1"/>
    <property type="molecule type" value="Genomic_DNA"/>
</dbReference>
<evidence type="ECO:0000256" key="1">
    <source>
        <dbReference type="ARBA" id="ARBA00006739"/>
    </source>
</evidence>
<dbReference type="InterPro" id="IPR029044">
    <property type="entry name" value="Nucleotide-diphossugar_trans"/>
</dbReference>